<evidence type="ECO:0000313" key="2">
    <source>
        <dbReference type="EMBL" id="KAK8109518.1"/>
    </source>
</evidence>
<keyword evidence="1" id="KW-0732">Signal</keyword>
<organism evidence="2 3">
    <name type="scientific">Apiospora kogelbergensis</name>
    <dbReference type="NCBI Taxonomy" id="1337665"/>
    <lineage>
        <taxon>Eukaryota</taxon>
        <taxon>Fungi</taxon>
        <taxon>Dikarya</taxon>
        <taxon>Ascomycota</taxon>
        <taxon>Pezizomycotina</taxon>
        <taxon>Sordariomycetes</taxon>
        <taxon>Xylariomycetidae</taxon>
        <taxon>Amphisphaeriales</taxon>
        <taxon>Apiosporaceae</taxon>
        <taxon>Apiospora</taxon>
    </lineage>
</organism>
<evidence type="ECO:0000313" key="3">
    <source>
        <dbReference type="Proteomes" id="UP001392437"/>
    </source>
</evidence>
<feature type="signal peptide" evidence="1">
    <location>
        <begin position="1"/>
        <end position="27"/>
    </location>
</feature>
<dbReference type="AlphaFoldDB" id="A0AAW0QU98"/>
<gene>
    <name evidence="2" type="ORF">PG999_007655</name>
</gene>
<sequence>MAQLPVASPLIIFIALWLIPQLPIYRSQLCRVIKSIVAFAVAPSWSPAPGMYSPALHAALLPIITPNRYPCSDDESKDWLTHAVVLTTGSETSDDAGIKLDTYRTHPSVPFPDLHPEHAQRCLLQLPAEYDERKGFPISASGENAIAMDIGMAGGHLYFPVHELCSQLAKRFMDSQPVSRDTFEMQPQEHISSGKQLWEVLLHRMPGSESQYILPEPHDYYGGSGCRNVYWEPDDGEPEYGELLEAAPLDVANLAEGILQNLQPETPERRKDIGVTGIETVYGQEWWCEALTNRKRLPWLWDLDSEVVREKQRNGNWDWELLVNKLSNPEIHEPTDTTLNLPVGLRNRRRIWRCLEEARVGDVNH</sequence>
<comment type="caution">
    <text evidence="2">The sequence shown here is derived from an EMBL/GenBank/DDBJ whole genome shotgun (WGS) entry which is preliminary data.</text>
</comment>
<protein>
    <submittedName>
        <fullName evidence="2">Uncharacterized protein</fullName>
    </submittedName>
</protein>
<dbReference type="EMBL" id="JAQQWP010000007">
    <property type="protein sequence ID" value="KAK8109518.1"/>
    <property type="molecule type" value="Genomic_DNA"/>
</dbReference>
<name>A0AAW0QU98_9PEZI</name>
<proteinExistence type="predicted"/>
<evidence type="ECO:0000256" key="1">
    <source>
        <dbReference type="SAM" id="SignalP"/>
    </source>
</evidence>
<feature type="chain" id="PRO_5043699031" evidence="1">
    <location>
        <begin position="28"/>
        <end position="365"/>
    </location>
</feature>
<keyword evidence="3" id="KW-1185">Reference proteome</keyword>
<accession>A0AAW0QU98</accession>
<dbReference type="Proteomes" id="UP001392437">
    <property type="component" value="Unassembled WGS sequence"/>
</dbReference>
<reference evidence="2 3" key="1">
    <citation type="submission" date="2023-01" db="EMBL/GenBank/DDBJ databases">
        <title>Analysis of 21 Apiospora genomes using comparative genomics revels a genus with tremendous synthesis potential of carbohydrate active enzymes and secondary metabolites.</title>
        <authorList>
            <person name="Sorensen T."/>
        </authorList>
    </citation>
    <scope>NUCLEOTIDE SEQUENCE [LARGE SCALE GENOMIC DNA]</scope>
    <source>
        <strain evidence="2 3">CBS 117206</strain>
    </source>
</reference>